<evidence type="ECO:0000313" key="2">
    <source>
        <dbReference type="Proteomes" id="UP000033961"/>
    </source>
</evidence>
<gene>
    <name evidence="1" type="ORF">XB16_0895</name>
</gene>
<name>A0A2P1QQP0_9LEPT</name>
<dbReference type="AlphaFoldDB" id="A0A2P1QQP0"/>
<protein>
    <submittedName>
        <fullName evidence="1">Uncharacterized protein</fullName>
    </submittedName>
</protein>
<organism evidence="1 2">
    <name type="scientific">Leptospira santarosai</name>
    <dbReference type="NCBI Taxonomy" id="28183"/>
    <lineage>
        <taxon>Bacteria</taxon>
        <taxon>Pseudomonadati</taxon>
        <taxon>Spirochaetota</taxon>
        <taxon>Spirochaetia</taxon>
        <taxon>Leptospirales</taxon>
        <taxon>Leptospiraceae</taxon>
        <taxon>Leptospira</taxon>
    </lineage>
</organism>
<dbReference type="RefSeq" id="WP_046690181.1">
    <property type="nucleotide sequence ID" value="NZ_CP028377.1"/>
</dbReference>
<sequence>MKLSLTKLFMIVLPIYFNMNCYIGTQREACRYNLKESFVAQHCRELFPILLLGSSTGGSGPDVIQRREQLINFELLNCLDYYERLKECNKEENRYIPSIYGINSNPAFSPKGNSIVFRQ</sequence>
<reference evidence="1 2" key="1">
    <citation type="journal article" date="2015" name="Genome Announc.">
        <title>Draft Genome Sequences of Leptospira santarosai Strains U160, U164, and U233, Isolated from Asymptomatic Cattle.</title>
        <authorList>
            <person name="Kremer F.S."/>
            <person name="Eslabao M.R."/>
            <person name="Provisor M."/>
            <person name="Woloski R.D."/>
            <person name="Ramires O.V."/>
            <person name="Moreno L.Z."/>
            <person name="Moreno A.M."/>
            <person name="Hamond C."/>
            <person name="Lilenbaum W."/>
            <person name="Dellagostin O.A."/>
        </authorList>
    </citation>
    <scope>NUCLEOTIDE SEQUENCE [LARGE SCALE GENOMIC DNA]</scope>
    <source>
        <strain evidence="1 2">U160</strain>
    </source>
</reference>
<dbReference type="EMBL" id="CP027843">
    <property type="protein sequence ID" value="AVQ11230.1"/>
    <property type="molecule type" value="Genomic_DNA"/>
</dbReference>
<proteinExistence type="predicted"/>
<accession>A0A2P1QQP0</accession>
<evidence type="ECO:0000313" key="1">
    <source>
        <dbReference type="EMBL" id="AVQ11230.1"/>
    </source>
</evidence>
<dbReference type="Proteomes" id="UP000033961">
    <property type="component" value="Chromosome I"/>
</dbReference>